<dbReference type="RefSeq" id="WP_007478616.1">
    <property type="nucleotide sequence ID" value="NZ_JH724307.1"/>
</dbReference>
<feature type="chain" id="PRO_5003717773" evidence="1">
    <location>
        <begin position="21"/>
        <end position="229"/>
    </location>
</feature>
<evidence type="ECO:0000313" key="3">
    <source>
        <dbReference type="Proteomes" id="UP000005150"/>
    </source>
</evidence>
<gene>
    <name evidence="2" type="ORF">HMPREF1071_00538</name>
</gene>
<sequence>MKKQLLLVMAFVAATFTVNAQTYAVQESDVITSETEITSVDGVKLTFGNDTYAMKTSSDIDGGALYVAYASGKANPVDGAGLAFDKAGAEVPTIGTLYNLAVTKDGTMEIAVVLNANKKFYVLEDGVAMEGYDGIIVVDKYYGTYSFPVKAGKTYTTFCTGSKLGFFGFTFTPEGGATGITDSAVNKEVVATEYYNVVGMRLNEPAKGLNIIKRIMSDGSVETTKACIE</sequence>
<dbReference type="AlphaFoldDB" id="I8Z3F5"/>
<keyword evidence="1" id="KW-0732">Signal</keyword>
<comment type="caution">
    <text evidence="2">The sequence shown here is derived from an EMBL/GenBank/DDBJ whole genome shotgun (WGS) entry which is preliminary data.</text>
</comment>
<reference evidence="2 3" key="1">
    <citation type="submission" date="2012-02" db="EMBL/GenBank/DDBJ databases">
        <title>The Genome Sequence of Bacteroides salyersiae CL02T12C01.</title>
        <authorList>
            <consortium name="The Broad Institute Genome Sequencing Platform"/>
            <person name="Earl A."/>
            <person name="Ward D."/>
            <person name="Feldgarden M."/>
            <person name="Gevers D."/>
            <person name="Zitomersky N.L."/>
            <person name="Coyne M.J."/>
            <person name="Comstock L.E."/>
            <person name="Young S.K."/>
            <person name="Zeng Q."/>
            <person name="Gargeya S."/>
            <person name="Fitzgerald M."/>
            <person name="Haas B."/>
            <person name="Abouelleil A."/>
            <person name="Alvarado L."/>
            <person name="Arachchi H.M."/>
            <person name="Berlin A."/>
            <person name="Chapman S.B."/>
            <person name="Gearin G."/>
            <person name="Goldberg J."/>
            <person name="Griggs A."/>
            <person name="Gujja S."/>
            <person name="Hansen M."/>
            <person name="Heiman D."/>
            <person name="Howarth C."/>
            <person name="Larimer J."/>
            <person name="Lui A."/>
            <person name="MacDonald P.J.P."/>
            <person name="McCowen C."/>
            <person name="Montmayeur A."/>
            <person name="Murphy C."/>
            <person name="Neiman D."/>
            <person name="Pearson M."/>
            <person name="Priest M."/>
            <person name="Roberts A."/>
            <person name="Saif S."/>
            <person name="Shea T."/>
            <person name="Sisk P."/>
            <person name="Stolte C."/>
            <person name="Sykes S."/>
            <person name="Wortman J."/>
            <person name="Nusbaum C."/>
            <person name="Birren B."/>
        </authorList>
    </citation>
    <scope>NUCLEOTIDE SEQUENCE [LARGE SCALE GENOMIC DNA]</scope>
    <source>
        <strain evidence="2 3">CL02T12C01</strain>
    </source>
</reference>
<dbReference type="HOGENOM" id="CLU_1207879_0_0_10"/>
<feature type="signal peptide" evidence="1">
    <location>
        <begin position="1"/>
        <end position="20"/>
    </location>
</feature>
<protein>
    <submittedName>
        <fullName evidence="2">Uncharacterized protein</fullName>
    </submittedName>
</protein>
<evidence type="ECO:0000313" key="2">
    <source>
        <dbReference type="EMBL" id="EIY69970.1"/>
    </source>
</evidence>
<keyword evidence="3" id="KW-1185">Reference proteome</keyword>
<dbReference type="EMBL" id="AGXV01000009">
    <property type="protein sequence ID" value="EIY69970.1"/>
    <property type="molecule type" value="Genomic_DNA"/>
</dbReference>
<proteinExistence type="predicted"/>
<dbReference type="OrthoDB" id="1081070at2"/>
<evidence type="ECO:0000256" key="1">
    <source>
        <dbReference type="SAM" id="SignalP"/>
    </source>
</evidence>
<accession>I8Z3F5</accession>
<name>I8Z3F5_9BACE</name>
<dbReference type="Proteomes" id="UP000005150">
    <property type="component" value="Unassembled WGS sequence"/>
</dbReference>
<organism evidence="2 3">
    <name type="scientific">Bacteroides salyersiae CL02T12C01</name>
    <dbReference type="NCBI Taxonomy" id="997887"/>
    <lineage>
        <taxon>Bacteria</taxon>
        <taxon>Pseudomonadati</taxon>
        <taxon>Bacteroidota</taxon>
        <taxon>Bacteroidia</taxon>
        <taxon>Bacteroidales</taxon>
        <taxon>Bacteroidaceae</taxon>
        <taxon>Bacteroides</taxon>
    </lineage>
</organism>
<dbReference type="PATRIC" id="fig|997887.3.peg.562"/>